<dbReference type="Proteomes" id="UP000549882">
    <property type="component" value="Unassembled WGS sequence"/>
</dbReference>
<keyword evidence="2" id="KW-1185">Reference proteome</keyword>
<dbReference type="Pfam" id="PF07704">
    <property type="entry name" value="PSK_trans_fac"/>
    <property type="match status" value="1"/>
</dbReference>
<comment type="caution">
    <text evidence="1">The sequence shown here is derived from an EMBL/GenBank/DDBJ whole genome shotgun (WGS) entry which is preliminary data.</text>
</comment>
<sequence length="81" mass="9155">MALYIRDAEVDSLANEIQKLTKAPTKTEAVRQALKHELARARKELPLRDRLARAKAMADALGPNDPNFDMKAFTDEMWGDD</sequence>
<dbReference type="InterPro" id="IPR011660">
    <property type="entry name" value="VapB-like"/>
</dbReference>
<name>A0A7W8XPL9_9HYPH</name>
<evidence type="ECO:0000313" key="2">
    <source>
        <dbReference type="Proteomes" id="UP000549882"/>
    </source>
</evidence>
<protein>
    <submittedName>
        <fullName evidence="1">Antitoxin VapB</fullName>
    </submittedName>
</protein>
<accession>A0A7W8XPL9</accession>
<evidence type="ECO:0000313" key="1">
    <source>
        <dbReference type="EMBL" id="MBB5573269.1"/>
    </source>
</evidence>
<gene>
    <name evidence="1" type="ORF">GGD50_001882</name>
</gene>
<dbReference type="RefSeq" id="WP_107108608.1">
    <property type="nucleotide sequence ID" value="NZ_JACHBI010000003.1"/>
</dbReference>
<dbReference type="AlphaFoldDB" id="A0A7W8XPL9"/>
<organism evidence="1 2">
    <name type="scientific">Rhizobium paranaense</name>
    <dbReference type="NCBI Taxonomy" id="1650438"/>
    <lineage>
        <taxon>Bacteria</taxon>
        <taxon>Pseudomonadati</taxon>
        <taxon>Pseudomonadota</taxon>
        <taxon>Alphaproteobacteria</taxon>
        <taxon>Hyphomicrobiales</taxon>
        <taxon>Rhizobiaceae</taxon>
        <taxon>Rhizobium/Agrobacterium group</taxon>
        <taxon>Rhizobium</taxon>
    </lineage>
</organism>
<proteinExistence type="predicted"/>
<reference evidence="1 2" key="1">
    <citation type="submission" date="2020-08" db="EMBL/GenBank/DDBJ databases">
        <title>Genomic Encyclopedia of Type Strains, Phase IV (KMG-V): Genome sequencing to study the core and pangenomes of soil and plant-associated prokaryotes.</title>
        <authorList>
            <person name="Whitman W."/>
        </authorList>
    </citation>
    <scope>NUCLEOTIDE SEQUENCE [LARGE SCALE GENOMIC DNA]</scope>
    <source>
        <strain evidence="1 2">SEMIA 4064</strain>
    </source>
</reference>
<dbReference type="EMBL" id="JACHBI010000003">
    <property type="protein sequence ID" value="MBB5573269.1"/>
    <property type="molecule type" value="Genomic_DNA"/>
</dbReference>